<dbReference type="PANTHER" id="PTHR31102:SF1">
    <property type="entry name" value="CATION_H+ EXCHANGER DOMAIN-CONTAINING PROTEIN"/>
    <property type="match status" value="1"/>
</dbReference>
<dbReference type="InterPro" id="IPR051843">
    <property type="entry name" value="CPA1_transporter"/>
</dbReference>
<keyword evidence="2" id="KW-0812">Transmembrane</keyword>
<dbReference type="Proteomes" id="UP000010556">
    <property type="component" value="Unassembled WGS sequence"/>
</dbReference>
<reference evidence="4" key="1">
    <citation type="journal article" date="2013" name="Science">
        <title>Comparative analysis of bat genomes provides insight into the evolution of flight and immunity.</title>
        <authorList>
            <person name="Zhang G."/>
            <person name="Cowled C."/>
            <person name="Shi Z."/>
            <person name="Huang Z."/>
            <person name="Bishop-Lilly K.A."/>
            <person name="Fang X."/>
            <person name="Wynne J.W."/>
            <person name="Xiong Z."/>
            <person name="Baker M.L."/>
            <person name="Zhao W."/>
            <person name="Tachedjian M."/>
            <person name="Zhu Y."/>
            <person name="Zhou P."/>
            <person name="Jiang X."/>
            <person name="Ng J."/>
            <person name="Yang L."/>
            <person name="Wu L."/>
            <person name="Xiao J."/>
            <person name="Feng Y."/>
            <person name="Chen Y."/>
            <person name="Sun X."/>
            <person name="Zhang Y."/>
            <person name="Marsh G.A."/>
            <person name="Crameri G."/>
            <person name="Broder C.C."/>
            <person name="Frey K.G."/>
            <person name="Wang L.F."/>
            <person name="Wang J."/>
        </authorList>
    </citation>
    <scope>NUCLEOTIDE SEQUENCE [LARGE SCALE GENOMIC DNA]</scope>
</reference>
<evidence type="ECO:0000256" key="1">
    <source>
        <dbReference type="ARBA" id="ARBA00007367"/>
    </source>
</evidence>
<keyword evidence="2" id="KW-1133">Transmembrane helix</keyword>
<organism evidence="3 4">
    <name type="scientific">Myotis davidii</name>
    <name type="common">David's myotis</name>
    <dbReference type="NCBI Taxonomy" id="225400"/>
    <lineage>
        <taxon>Eukaryota</taxon>
        <taxon>Metazoa</taxon>
        <taxon>Chordata</taxon>
        <taxon>Craniata</taxon>
        <taxon>Vertebrata</taxon>
        <taxon>Euteleostomi</taxon>
        <taxon>Mammalia</taxon>
        <taxon>Eutheria</taxon>
        <taxon>Laurasiatheria</taxon>
        <taxon>Chiroptera</taxon>
        <taxon>Yangochiroptera</taxon>
        <taxon>Vespertilionidae</taxon>
        <taxon>Myotis</taxon>
    </lineage>
</organism>
<gene>
    <name evidence="3" type="ORF">MDA_GLEAN10001399</name>
</gene>
<evidence type="ECO:0000256" key="2">
    <source>
        <dbReference type="SAM" id="Phobius"/>
    </source>
</evidence>
<keyword evidence="4" id="KW-1185">Reference proteome</keyword>
<proteinExistence type="inferred from homology"/>
<sequence length="94" mass="10233">MLQLQEEGYGVEKGIPTLLMAASSVDDILAITGFSIFMSMVFSTGISIACMSLALLARISATFFLVTFAGFNLKEKIFIALSWIPKATVQVRHI</sequence>
<dbReference type="EMBL" id="KB107751">
    <property type="protein sequence ID" value="ELK29749.1"/>
    <property type="molecule type" value="Genomic_DNA"/>
</dbReference>
<dbReference type="GO" id="GO:0098662">
    <property type="term" value="P:inorganic cation transmembrane transport"/>
    <property type="evidence" value="ECO:0007669"/>
    <property type="project" value="TreeGrafter"/>
</dbReference>
<feature type="transmembrane region" description="Helical" evidence="2">
    <location>
        <begin position="28"/>
        <end position="49"/>
    </location>
</feature>
<evidence type="ECO:0000313" key="4">
    <source>
        <dbReference type="Proteomes" id="UP000010556"/>
    </source>
</evidence>
<dbReference type="PANTHER" id="PTHR31102">
    <property type="match status" value="1"/>
</dbReference>
<keyword evidence="2" id="KW-0472">Membrane</keyword>
<dbReference type="AlphaFoldDB" id="L5LTI5"/>
<evidence type="ECO:0000313" key="3">
    <source>
        <dbReference type="EMBL" id="ELK29749.1"/>
    </source>
</evidence>
<comment type="similarity">
    <text evidence="1">Belongs to the monovalent cation:proton antiporter 1 (CPA1) transporter (TC 2.A.36) family.</text>
</comment>
<accession>L5LTI5</accession>
<name>L5LTI5_MYODS</name>
<protein>
    <submittedName>
        <fullName evidence="3">Sodium/hydrogen exchanger-like domain-containing protein 1</fullName>
    </submittedName>
</protein>